<name>A0A2T1G2J4_9CYAN</name>
<dbReference type="OrthoDB" id="7107919at2"/>
<comment type="caution">
    <text evidence="1">The sequence shown here is derived from an EMBL/GenBank/DDBJ whole genome shotgun (WGS) entry which is preliminary data.</text>
</comment>
<dbReference type="InterPro" id="IPR026349">
    <property type="entry name" value="CHP04255"/>
</dbReference>
<accession>A0A2T1G2J4</accession>
<sequence length="265" mass="31349">MHLPDFERVIYERNPLIQVACQLRFPPILKISHHEPVEFQDRVRSHYPLFETTSTQVPPEISQFIQQIGAPLRSEVSYNFKSEDMQWQLSIGRDFISLTTSHYKSYEDFKPKFKEAVDVFEEIYNPSFYTRLGLFYQDLIFRSKLGLKDKSWSELITEQIASELYNQDFEDSIESLTKNLILQAEFGKINLQHGLVNVKEAQKDIEETCYLLNADFYTEKRIERDGSTWNILNEFNRSARNLFRWSITDTLHNAMRPRNVEISVT</sequence>
<keyword evidence="2" id="KW-1185">Reference proteome</keyword>
<dbReference type="AlphaFoldDB" id="A0A2T1G2J4"/>
<dbReference type="RefSeq" id="WP_106309736.1">
    <property type="nucleotide sequence ID" value="NZ_PVWO01000360.1"/>
</dbReference>
<evidence type="ECO:0000313" key="2">
    <source>
        <dbReference type="Proteomes" id="UP000238937"/>
    </source>
</evidence>
<gene>
    <name evidence="1" type="ORF">C7B77_21655</name>
</gene>
<evidence type="ECO:0000313" key="1">
    <source>
        <dbReference type="EMBL" id="PSB51386.1"/>
    </source>
</evidence>
<dbReference type="EMBL" id="PVWO01000360">
    <property type="protein sequence ID" value="PSB51386.1"/>
    <property type="molecule type" value="Genomic_DNA"/>
</dbReference>
<organism evidence="1 2">
    <name type="scientific">Chamaesiphon polymorphus CCALA 037</name>
    <dbReference type="NCBI Taxonomy" id="2107692"/>
    <lineage>
        <taxon>Bacteria</taxon>
        <taxon>Bacillati</taxon>
        <taxon>Cyanobacteriota</taxon>
        <taxon>Cyanophyceae</taxon>
        <taxon>Gomontiellales</taxon>
        <taxon>Chamaesiphonaceae</taxon>
        <taxon>Chamaesiphon</taxon>
    </lineage>
</organism>
<protein>
    <submittedName>
        <fullName evidence="1">TIGR04255 family protein</fullName>
    </submittedName>
</protein>
<dbReference type="Proteomes" id="UP000238937">
    <property type="component" value="Unassembled WGS sequence"/>
</dbReference>
<reference evidence="1 2" key="1">
    <citation type="submission" date="2018-03" db="EMBL/GenBank/DDBJ databases">
        <title>The ancient ancestry and fast evolution of plastids.</title>
        <authorList>
            <person name="Moore K.R."/>
            <person name="Magnabosco C."/>
            <person name="Momper L."/>
            <person name="Gold D.A."/>
            <person name="Bosak T."/>
            <person name="Fournier G.P."/>
        </authorList>
    </citation>
    <scope>NUCLEOTIDE SEQUENCE [LARGE SCALE GENOMIC DNA]</scope>
    <source>
        <strain evidence="1 2">CCALA 037</strain>
    </source>
</reference>
<dbReference type="NCBIfam" id="TIGR04255">
    <property type="entry name" value="sporadTIGR04255"/>
    <property type="match status" value="1"/>
</dbReference>
<proteinExistence type="predicted"/>